<feature type="transmembrane region" description="Helical" evidence="6">
    <location>
        <begin position="963"/>
        <end position="983"/>
    </location>
</feature>
<evidence type="ECO:0000259" key="7">
    <source>
        <dbReference type="Pfam" id="PF12832"/>
    </source>
</evidence>
<feature type="transmembrane region" description="Helical" evidence="6">
    <location>
        <begin position="870"/>
        <end position="889"/>
    </location>
</feature>
<evidence type="ECO:0000256" key="4">
    <source>
        <dbReference type="ARBA" id="ARBA00022989"/>
    </source>
</evidence>
<accession>A0AAV6U684</accession>
<feature type="transmembrane region" description="Helical" evidence="6">
    <location>
        <begin position="901"/>
        <end position="920"/>
    </location>
</feature>
<reference evidence="8 9" key="1">
    <citation type="journal article" date="2022" name="Nat. Ecol. Evol.">
        <title>A masculinizing supergene underlies an exaggerated male reproductive morph in a spider.</title>
        <authorList>
            <person name="Hendrickx F."/>
            <person name="De Corte Z."/>
            <person name="Sonet G."/>
            <person name="Van Belleghem S.M."/>
            <person name="Kostlbacher S."/>
            <person name="Vangestel C."/>
        </authorList>
    </citation>
    <scope>NUCLEOTIDE SEQUENCE [LARGE SCALE GENOMIC DNA]</scope>
    <source>
        <strain evidence="8">W744_W776</strain>
    </source>
</reference>
<sequence>MKVLIHFLESTKLKILNCGEELPHIVEQTFNLQSEPIQSTQDSVDILPVVSLRCKQWPTVHDSLFDNFSKTLLDALSNRRILSYDERRELVGHLATYAYQFKPYPNKSERIEVCQELASRYPHLRNGIGGGIDGLEIKMLNKIKRIRQGDSSLEVRLNRNVGRVEGKKVPKFENINPKRGELNWAPPHLAGETFQSQEIHRRIMSDECQKEHSSQDRNKISTLMLITYSFRRERINAKIPISDIINEYPALFLYEEQLEEFERLTAVKIKTIFFDSVAVIGPILYDFFKKKKKTAEEKILLKSFEDACDGVDVATSVCKQSEFGIFILPNLLKENPDSFIDLIEYDGHTPEVLSSSPKIIAVGSLLEADYLIICEGEEISRTKSLSRAVCLLISFYYTLNLSFPVEIFNVLKFLQNGVLTIRGGVIPAKVSFQKMDITKNETQQEIYSISSQLPENKKFPTKVRWWHIDREMLRFKLHFFLFIGGLGTSLPYLTVFARDRIGLSASSVASILTPGQFLGVFAKNLLGFLTDYFNRLKAAITILIVLTVVLLFFLLPIPKIRNFQEEESMTKLELYSKKMHNRNTMCNLTKMNISSKNEYYTNLLCSLESYEEDPPECRKAFVTKRNRTLLNSNFPTYEGTHSYNRSDLTSFETEELNFFCSQCCDGTEDCYLISCSKNSKYNEEIKKEFVQFNTYQFWLFTGIVPIAIWCAGALFALSDTACCETVANTSADFGRQRLYGALGFGTMAPIGGLMYDYTDDYLLSWIVMGIMFALCLWNLWKMDLVQPQFSQNILKDVGKVLRNAEFLVFELGVLLNGIGGGMLWVYQVWFLTSIGASSLLCGLVQTVQNFLGVIPFMFYSSWFIKRVGHLNILSLSMAAYCIRFLFYSYLQDPWLTLPMEVVHGITYGLFYATVASYAKLSAKPGTEATTQSILFTTYEGLGSGLGCVVAGLGFDGIGGHQTFFYASIFFGCGMLVNIALTLLNSRQQKSIDETITC</sequence>
<feature type="domain" description="Major facilitator superfamily associated" evidence="7">
    <location>
        <begin position="473"/>
        <end position="964"/>
    </location>
</feature>
<comment type="subcellular location">
    <subcellularLocation>
        <location evidence="1">Membrane</location>
        <topology evidence="1">Multi-pass membrane protein</topology>
    </subcellularLocation>
</comment>
<feature type="transmembrane region" description="Helical" evidence="6">
    <location>
        <begin position="503"/>
        <end position="526"/>
    </location>
</feature>
<dbReference type="InterPro" id="IPR024989">
    <property type="entry name" value="MFS_assoc_dom"/>
</dbReference>
<keyword evidence="4 6" id="KW-1133">Transmembrane helix</keyword>
<evidence type="ECO:0000256" key="5">
    <source>
        <dbReference type="ARBA" id="ARBA00023136"/>
    </source>
</evidence>
<evidence type="ECO:0000256" key="2">
    <source>
        <dbReference type="ARBA" id="ARBA00005241"/>
    </source>
</evidence>
<feature type="transmembrane region" description="Helical" evidence="6">
    <location>
        <begin position="697"/>
        <end position="717"/>
    </location>
</feature>
<comment type="caution">
    <text evidence="8">The sequence shown here is derived from an EMBL/GenBank/DDBJ whole genome shotgun (WGS) entry which is preliminary data.</text>
</comment>
<dbReference type="PANTHER" id="PTHR16172:SF30">
    <property type="entry name" value="SUGAR BABY, ISOFORM C"/>
    <property type="match status" value="1"/>
</dbReference>
<gene>
    <name evidence="8" type="ORF">JTE90_015329</name>
</gene>
<dbReference type="Proteomes" id="UP000827092">
    <property type="component" value="Unassembled WGS sequence"/>
</dbReference>
<comment type="similarity">
    <text evidence="2">Belongs to the major facilitator superfamily. MFSD6 family.</text>
</comment>
<evidence type="ECO:0000256" key="1">
    <source>
        <dbReference type="ARBA" id="ARBA00004141"/>
    </source>
</evidence>
<feature type="transmembrane region" description="Helical" evidence="6">
    <location>
        <begin position="830"/>
        <end position="858"/>
    </location>
</feature>
<dbReference type="SUPFAM" id="SSF103473">
    <property type="entry name" value="MFS general substrate transporter"/>
    <property type="match status" value="2"/>
</dbReference>
<dbReference type="Pfam" id="PF12832">
    <property type="entry name" value="MFS_1_like"/>
    <property type="match status" value="1"/>
</dbReference>
<dbReference type="EMBL" id="JAFNEN010000646">
    <property type="protein sequence ID" value="KAG8179139.1"/>
    <property type="molecule type" value="Genomic_DNA"/>
</dbReference>
<dbReference type="Gene3D" id="1.20.1250.20">
    <property type="entry name" value="MFS general substrate transporter like domains"/>
    <property type="match status" value="2"/>
</dbReference>
<proteinExistence type="inferred from homology"/>
<feature type="transmembrane region" description="Helical" evidence="6">
    <location>
        <begin position="800"/>
        <end position="824"/>
    </location>
</feature>
<keyword evidence="3 6" id="KW-0812">Transmembrane</keyword>
<feature type="transmembrane region" description="Helical" evidence="6">
    <location>
        <begin position="477"/>
        <end position="497"/>
    </location>
</feature>
<evidence type="ECO:0000256" key="6">
    <source>
        <dbReference type="SAM" id="Phobius"/>
    </source>
</evidence>
<keyword evidence="5 6" id="KW-0472">Membrane</keyword>
<feature type="transmembrane region" description="Helical" evidence="6">
    <location>
        <begin position="932"/>
        <end position="957"/>
    </location>
</feature>
<dbReference type="GO" id="GO:0016020">
    <property type="term" value="C:membrane"/>
    <property type="evidence" value="ECO:0007669"/>
    <property type="project" value="UniProtKB-SubCell"/>
</dbReference>
<dbReference type="PANTHER" id="PTHR16172">
    <property type="entry name" value="MAJOR FACILITATOR SUPERFAMILY DOMAIN-CONTAINING PROTEIN 6-LIKE"/>
    <property type="match status" value="1"/>
</dbReference>
<evidence type="ECO:0000313" key="9">
    <source>
        <dbReference type="Proteomes" id="UP000827092"/>
    </source>
</evidence>
<evidence type="ECO:0000256" key="3">
    <source>
        <dbReference type="ARBA" id="ARBA00022692"/>
    </source>
</evidence>
<feature type="transmembrane region" description="Helical" evidence="6">
    <location>
        <begin position="761"/>
        <end position="780"/>
    </location>
</feature>
<dbReference type="InterPro" id="IPR051717">
    <property type="entry name" value="MFS_MFSD6"/>
</dbReference>
<organism evidence="8 9">
    <name type="scientific">Oedothorax gibbosus</name>
    <dbReference type="NCBI Taxonomy" id="931172"/>
    <lineage>
        <taxon>Eukaryota</taxon>
        <taxon>Metazoa</taxon>
        <taxon>Ecdysozoa</taxon>
        <taxon>Arthropoda</taxon>
        <taxon>Chelicerata</taxon>
        <taxon>Arachnida</taxon>
        <taxon>Araneae</taxon>
        <taxon>Araneomorphae</taxon>
        <taxon>Entelegynae</taxon>
        <taxon>Araneoidea</taxon>
        <taxon>Linyphiidae</taxon>
        <taxon>Erigoninae</taxon>
        <taxon>Oedothorax</taxon>
    </lineage>
</organism>
<evidence type="ECO:0000313" key="8">
    <source>
        <dbReference type="EMBL" id="KAG8179139.1"/>
    </source>
</evidence>
<feature type="transmembrane region" description="Helical" evidence="6">
    <location>
        <begin position="538"/>
        <end position="557"/>
    </location>
</feature>
<protein>
    <recommendedName>
        <fullName evidence="7">Major facilitator superfamily associated domain-containing protein</fullName>
    </recommendedName>
</protein>
<dbReference type="InterPro" id="IPR036259">
    <property type="entry name" value="MFS_trans_sf"/>
</dbReference>
<dbReference type="AlphaFoldDB" id="A0AAV6U684"/>
<name>A0AAV6U684_9ARAC</name>
<keyword evidence="9" id="KW-1185">Reference proteome</keyword>